<gene>
    <name evidence="2" type="ORF">COA71_05695</name>
</gene>
<evidence type="ECO:0000313" key="2">
    <source>
        <dbReference type="EMBL" id="PCJ42084.1"/>
    </source>
</evidence>
<protein>
    <submittedName>
        <fullName evidence="2">Uncharacterized protein</fullName>
    </submittedName>
</protein>
<dbReference type="Proteomes" id="UP000228987">
    <property type="component" value="Unassembled WGS sequence"/>
</dbReference>
<dbReference type="AlphaFoldDB" id="A0A2A5CDX4"/>
<feature type="signal peptide" evidence="1">
    <location>
        <begin position="1"/>
        <end position="27"/>
    </location>
</feature>
<organism evidence="2 3">
    <name type="scientific">SAR86 cluster bacterium</name>
    <dbReference type="NCBI Taxonomy" id="2030880"/>
    <lineage>
        <taxon>Bacteria</taxon>
        <taxon>Pseudomonadati</taxon>
        <taxon>Pseudomonadota</taxon>
        <taxon>Gammaproteobacteria</taxon>
        <taxon>SAR86 cluster</taxon>
    </lineage>
</organism>
<evidence type="ECO:0000313" key="3">
    <source>
        <dbReference type="Proteomes" id="UP000228987"/>
    </source>
</evidence>
<feature type="chain" id="PRO_5013218326" evidence="1">
    <location>
        <begin position="28"/>
        <end position="88"/>
    </location>
</feature>
<proteinExistence type="predicted"/>
<comment type="caution">
    <text evidence="2">The sequence shown here is derived from an EMBL/GenBank/DDBJ whole genome shotgun (WGS) entry which is preliminary data.</text>
</comment>
<keyword evidence="1" id="KW-0732">Signal</keyword>
<evidence type="ECO:0000256" key="1">
    <source>
        <dbReference type="SAM" id="SignalP"/>
    </source>
</evidence>
<dbReference type="EMBL" id="NVWI01000003">
    <property type="protein sequence ID" value="PCJ42084.1"/>
    <property type="molecule type" value="Genomic_DNA"/>
</dbReference>
<sequence>MKATNFNLLYGAVIVGGLVLVSRKASAAVDALASGVNPLDRGNWAYRATNAVGSLLDDGIGGDGSFILGNAVYEAGHQREIWGEIYGF</sequence>
<name>A0A2A5CDX4_9GAMM</name>
<accession>A0A2A5CDX4</accession>
<reference evidence="3" key="1">
    <citation type="submission" date="2017-08" db="EMBL/GenBank/DDBJ databases">
        <title>A dynamic microbial community with high functional redundancy inhabits the cold, oxic subseafloor aquifer.</title>
        <authorList>
            <person name="Tully B.J."/>
            <person name="Wheat C.G."/>
            <person name="Glazer B.T."/>
            <person name="Huber J.A."/>
        </authorList>
    </citation>
    <scope>NUCLEOTIDE SEQUENCE [LARGE SCALE GENOMIC DNA]</scope>
</reference>